<evidence type="ECO:0000313" key="8">
    <source>
        <dbReference type="EMBL" id="MCG0061887.1"/>
    </source>
</evidence>
<evidence type="ECO:0000313" key="9">
    <source>
        <dbReference type="Proteomes" id="UP001299012"/>
    </source>
</evidence>
<proteinExistence type="predicted"/>
<dbReference type="CDD" id="cd06173">
    <property type="entry name" value="MFS_MefA_like"/>
    <property type="match status" value="1"/>
</dbReference>
<feature type="transmembrane region" description="Helical" evidence="7">
    <location>
        <begin position="168"/>
        <end position="194"/>
    </location>
</feature>
<name>A0ABS9J8K6_9ACTN</name>
<keyword evidence="9" id="KW-1185">Reference proteome</keyword>
<feature type="transmembrane region" description="Helical" evidence="7">
    <location>
        <begin position="241"/>
        <end position="261"/>
    </location>
</feature>
<evidence type="ECO:0000256" key="2">
    <source>
        <dbReference type="ARBA" id="ARBA00022448"/>
    </source>
</evidence>
<comment type="caution">
    <text evidence="8">The sequence shown here is derived from an EMBL/GenBank/DDBJ whole genome shotgun (WGS) entry which is preliminary data.</text>
</comment>
<dbReference type="PANTHER" id="PTHR23513:SF6">
    <property type="entry name" value="MAJOR FACILITATOR SUPERFAMILY ASSOCIATED DOMAIN-CONTAINING PROTEIN"/>
    <property type="match status" value="1"/>
</dbReference>
<feature type="transmembrane region" description="Helical" evidence="7">
    <location>
        <begin position="273"/>
        <end position="292"/>
    </location>
</feature>
<evidence type="ECO:0000256" key="3">
    <source>
        <dbReference type="ARBA" id="ARBA00022475"/>
    </source>
</evidence>
<dbReference type="Pfam" id="PF05977">
    <property type="entry name" value="MFS_3"/>
    <property type="match status" value="1"/>
</dbReference>
<keyword evidence="4 7" id="KW-0812">Transmembrane</keyword>
<feature type="transmembrane region" description="Helical" evidence="7">
    <location>
        <begin position="366"/>
        <end position="386"/>
    </location>
</feature>
<organism evidence="8 9">
    <name type="scientific">Streptomyces tricolor</name>
    <dbReference type="NCBI Taxonomy" id="68277"/>
    <lineage>
        <taxon>Bacteria</taxon>
        <taxon>Bacillati</taxon>
        <taxon>Actinomycetota</taxon>
        <taxon>Actinomycetes</taxon>
        <taxon>Kitasatosporales</taxon>
        <taxon>Streptomycetaceae</taxon>
        <taxon>Streptomyces</taxon>
        <taxon>Streptomyces violaceoruber group</taxon>
    </lineage>
</organism>
<dbReference type="SUPFAM" id="SSF103473">
    <property type="entry name" value="MFS general substrate transporter"/>
    <property type="match status" value="1"/>
</dbReference>
<keyword evidence="5 7" id="KW-1133">Transmembrane helix</keyword>
<evidence type="ECO:0000256" key="5">
    <source>
        <dbReference type="ARBA" id="ARBA00022989"/>
    </source>
</evidence>
<dbReference type="RefSeq" id="WP_237480854.1">
    <property type="nucleotide sequence ID" value="NZ_JAKKZF010000002.1"/>
</dbReference>
<feature type="transmembrane region" description="Helical" evidence="7">
    <location>
        <begin position="60"/>
        <end position="83"/>
    </location>
</feature>
<evidence type="ECO:0000256" key="6">
    <source>
        <dbReference type="ARBA" id="ARBA00023136"/>
    </source>
</evidence>
<reference evidence="8 9" key="1">
    <citation type="submission" date="2022-01" db="EMBL/GenBank/DDBJ databases">
        <title>Draft Genome Sequences of Seven Type Strains of the Genus Streptomyces.</title>
        <authorList>
            <person name="Aziz S."/>
            <person name="Coretto E."/>
            <person name="Chronakova A."/>
            <person name="Sproer C."/>
            <person name="Huber K."/>
            <person name="Nouioui I."/>
            <person name="Gross H."/>
        </authorList>
    </citation>
    <scope>NUCLEOTIDE SEQUENCE [LARGE SCALE GENOMIC DNA]</scope>
    <source>
        <strain evidence="8 9">DSM 41685</strain>
    </source>
</reference>
<dbReference type="Gene3D" id="1.20.1250.20">
    <property type="entry name" value="MFS general substrate transporter like domains"/>
    <property type="match status" value="1"/>
</dbReference>
<evidence type="ECO:0000256" key="7">
    <source>
        <dbReference type="SAM" id="Phobius"/>
    </source>
</evidence>
<feature type="transmembrane region" description="Helical" evidence="7">
    <location>
        <begin position="329"/>
        <end position="354"/>
    </location>
</feature>
<comment type="subcellular location">
    <subcellularLocation>
        <location evidence="1">Cell membrane</location>
        <topology evidence="1">Multi-pass membrane protein</topology>
    </subcellularLocation>
</comment>
<accession>A0ABS9J8K6</accession>
<evidence type="ECO:0000256" key="1">
    <source>
        <dbReference type="ARBA" id="ARBA00004651"/>
    </source>
</evidence>
<evidence type="ECO:0000256" key="4">
    <source>
        <dbReference type="ARBA" id="ARBA00022692"/>
    </source>
</evidence>
<sequence length="423" mass="44329">MTSDASLSTEPGVDAAPRSPGLGRQFARLWGASAASAIGEGVSLAAAPLLASTLTDDPRLIAGVSVALTLPYALFGIPAGVLVDRADRRRTMTYIDLFRGCLVTLFVLSVAFGLGNLWALYLCFFLIGTCETFFRNAAQILVPSVVREEHLVTANGRIMSSETVGSQFVGPLIGSSLFVLAPAVPFAVNAATFFTSATLLSRLRTLPGESESTPAVKERPRLLTDMATGLRWLFRHRLLRSLSLTAGAINVVYTGALAVLVVHAHRTLGLSDFGYGVLVACQAVGAVTAARLSAPLVARIGKGWALVCVVTAIGCSNLVIWLVPSAWAVGLALALGACATVTWNVVTVVLRQTLVPKDLQGRVNSIYRLFAWGALPIGAALAGVVSKSQGTPAVYALGVGVMALVALRLAFGVRKQFDTVQAP</sequence>
<gene>
    <name evidence="8" type="ORF">L0F81_01060</name>
</gene>
<dbReference type="EMBL" id="JAKKZF010000002">
    <property type="protein sequence ID" value="MCG0061887.1"/>
    <property type="molecule type" value="Genomic_DNA"/>
</dbReference>
<feature type="transmembrane region" description="Helical" evidence="7">
    <location>
        <begin position="103"/>
        <end position="127"/>
    </location>
</feature>
<feature type="transmembrane region" description="Helical" evidence="7">
    <location>
        <begin position="304"/>
        <end position="323"/>
    </location>
</feature>
<keyword evidence="2" id="KW-0813">Transport</keyword>
<dbReference type="InterPro" id="IPR036259">
    <property type="entry name" value="MFS_trans_sf"/>
</dbReference>
<dbReference type="PANTHER" id="PTHR23513">
    <property type="entry name" value="INTEGRAL MEMBRANE EFFLUX PROTEIN-RELATED"/>
    <property type="match status" value="1"/>
</dbReference>
<keyword evidence="3" id="KW-1003">Cell membrane</keyword>
<dbReference type="InterPro" id="IPR010290">
    <property type="entry name" value="TM_effector"/>
</dbReference>
<feature type="transmembrane region" description="Helical" evidence="7">
    <location>
        <begin position="392"/>
        <end position="411"/>
    </location>
</feature>
<dbReference type="Proteomes" id="UP001299012">
    <property type="component" value="Unassembled WGS sequence"/>
</dbReference>
<keyword evidence="6 7" id="KW-0472">Membrane</keyword>
<protein>
    <submittedName>
        <fullName evidence="8">MFS transporter</fullName>
    </submittedName>
</protein>